<evidence type="ECO:0000259" key="1">
    <source>
        <dbReference type="PROSITE" id="PS50076"/>
    </source>
</evidence>
<dbReference type="Proteomes" id="UP000199608">
    <property type="component" value="Unassembled WGS sequence"/>
</dbReference>
<dbReference type="PROSITE" id="PS50076">
    <property type="entry name" value="DNAJ_2"/>
    <property type="match status" value="1"/>
</dbReference>
<dbReference type="RefSeq" id="WP_092234573.1">
    <property type="nucleotide sequence ID" value="NZ_FNLL01000006.1"/>
</dbReference>
<reference evidence="3" key="1">
    <citation type="submission" date="2016-10" db="EMBL/GenBank/DDBJ databases">
        <authorList>
            <person name="Varghese N."/>
            <person name="Submissions S."/>
        </authorList>
    </citation>
    <scope>NUCLEOTIDE SEQUENCE [LARGE SCALE GENOMIC DNA]</scope>
    <source>
        <strain evidence="3">DSM 3384</strain>
    </source>
</reference>
<evidence type="ECO:0000313" key="2">
    <source>
        <dbReference type="EMBL" id="SDU32531.1"/>
    </source>
</evidence>
<dbReference type="SUPFAM" id="SSF46565">
    <property type="entry name" value="Chaperone J-domain"/>
    <property type="match status" value="1"/>
</dbReference>
<dbReference type="InterPro" id="IPR018253">
    <property type="entry name" value="DnaJ_domain_CS"/>
</dbReference>
<accession>A0A1H2HKX4</accession>
<dbReference type="InterPro" id="IPR036869">
    <property type="entry name" value="J_dom_sf"/>
</dbReference>
<dbReference type="CDD" id="cd06257">
    <property type="entry name" value="DnaJ"/>
    <property type="match status" value="1"/>
</dbReference>
<dbReference type="GO" id="GO:0042026">
    <property type="term" value="P:protein refolding"/>
    <property type="evidence" value="ECO:0007669"/>
    <property type="project" value="TreeGrafter"/>
</dbReference>
<dbReference type="PANTHER" id="PTHR43096:SF10">
    <property type="entry name" value="CHAPERONE PROTEIN DNAJ A6, CHLOROPLASTIC"/>
    <property type="match status" value="1"/>
</dbReference>
<organism evidence="2 3">
    <name type="scientific">Desulfobacula phenolica</name>
    <dbReference type="NCBI Taxonomy" id="90732"/>
    <lineage>
        <taxon>Bacteria</taxon>
        <taxon>Pseudomonadati</taxon>
        <taxon>Thermodesulfobacteriota</taxon>
        <taxon>Desulfobacteria</taxon>
        <taxon>Desulfobacterales</taxon>
        <taxon>Desulfobacteraceae</taxon>
        <taxon>Desulfobacula</taxon>
    </lineage>
</organism>
<dbReference type="PANTHER" id="PTHR43096">
    <property type="entry name" value="DNAJ HOMOLOG 1, MITOCHONDRIAL-RELATED"/>
    <property type="match status" value="1"/>
</dbReference>
<gene>
    <name evidence="2" type="ORF">SAMN04487931_106310</name>
</gene>
<protein>
    <submittedName>
        <fullName evidence="2">DnaJ domain-containing protein</fullName>
    </submittedName>
</protein>
<dbReference type="EMBL" id="FNLL01000006">
    <property type="protein sequence ID" value="SDU32531.1"/>
    <property type="molecule type" value="Genomic_DNA"/>
</dbReference>
<dbReference type="Pfam" id="PF00226">
    <property type="entry name" value="DnaJ"/>
    <property type="match status" value="1"/>
</dbReference>
<name>A0A1H2HKX4_9BACT</name>
<dbReference type="AlphaFoldDB" id="A0A1H2HKX4"/>
<proteinExistence type="predicted"/>
<dbReference type="SMART" id="SM00271">
    <property type="entry name" value="DnaJ"/>
    <property type="match status" value="1"/>
</dbReference>
<feature type="domain" description="J" evidence="1">
    <location>
        <begin position="8"/>
        <end position="71"/>
    </location>
</feature>
<sequence length="196" mass="23125">MNSIAFDDYYEDLQISPNADLETIERIYRLLAKRYHPDNKKTGSLDKFNIINKAHQVLSNPEKRAAYDVVYEEKKNHQWQAISQISSHDGYEQDLYNRRCLLSILYIKCRENPSDPGIGLWHLEKMLDWPENVMEFHFWYLKEKSYIRRDENGQLAITVAGVDKIEQDGLVLGKDRLLPESTEENHRLKLIKDDPT</sequence>
<evidence type="ECO:0000313" key="3">
    <source>
        <dbReference type="Proteomes" id="UP000199608"/>
    </source>
</evidence>
<dbReference type="GO" id="GO:0051082">
    <property type="term" value="F:unfolded protein binding"/>
    <property type="evidence" value="ECO:0007669"/>
    <property type="project" value="TreeGrafter"/>
</dbReference>
<dbReference type="InterPro" id="IPR001623">
    <property type="entry name" value="DnaJ_domain"/>
</dbReference>
<dbReference type="GO" id="GO:0005737">
    <property type="term" value="C:cytoplasm"/>
    <property type="evidence" value="ECO:0007669"/>
    <property type="project" value="TreeGrafter"/>
</dbReference>
<dbReference type="Gene3D" id="1.10.287.110">
    <property type="entry name" value="DnaJ domain"/>
    <property type="match status" value="1"/>
</dbReference>
<dbReference type="PROSITE" id="PS00636">
    <property type="entry name" value="DNAJ_1"/>
    <property type="match status" value="1"/>
</dbReference>
<keyword evidence="3" id="KW-1185">Reference proteome</keyword>